<reference evidence="2 3" key="1">
    <citation type="journal article" date="2013" name="PLoS ONE">
        <title>Genomic and secretomic analyses reveal unique features of the lignocellulolytic enzyme system of Penicillium decumbens.</title>
        <authorList>
            <person name="Liu G."/>
            <person name="Zhang L."/>
            <person name="Wei X."/>
            <person name="Zou G."/>
            <person name="Qin Y."/>
            <person name="Ma L."/>
            <person name="Li J."/>
            <person name="Zheng H."/>
            <person name="Wang S."/>
            <person name="Wang C."/>
            <person name="Xun L."/>
            <person name="Zhao G.-P."/>
            <person name="Zhou Z."/>
            <person name="Qu Y."/>
        </authorList>
    </citation>
    <scope>NUCLEOTIDE SEQUENCE [LARGE SCALE GENOMIC DNA]</scope>
    <source>
        <strain evidence="3">114-2 / CGMCC 5302</strain>
    </source>
</reference>
<feature type="transmembrane region" description="Helical" evidence="1">
    <location>
        <begin position="58"/>
        <end position="77"/>
    </location>
</feature>
<keyword evidence="1" id="KW-0472">Membrane</keyword>
<feature type="transmembrane region" description="Helical" evidence="1">
    <location>
        <begin position="26"/>
        <end position="46"/>
    </location>
</feature>
<evidence type="ECO:0000313" key="3">
    <source>
        <dbReference type="Proteomes" id="UP000019376"/>
    </source>
</evidence>
<evidence type="ECO:0000256" key="1">
    <source>
        <dbReference type="SAM" id="Phobius"/>
    </source>
</evidence>
<organism evidence="2 3">
    <name type="scientific">Penicillium oxalicum (strain 114-2 / CGMCC 5302)</name>
    <name type="common">Penicillium decumbens</name>
    <dbReference type="NCBI Taxonomy" id="933388"/>
    <lineage>
        <taxon>Eukaryota</taxon>
        <taxon>Fungi</taxon>
        <taxon>Dikarya</taxon>
        <taxon>Ascomycota</taxon>
        <taxon>Pezizomycotina</taxon>
        <taxon>Eurotiomycetes</taxon>
        <taxon>Eurotiomycetidae</taxon>
        <taxon>Eurotiales</taxon>
        <taxon>Aspergillaceae</taxon>
        <taxon>Penicillium</taxon>
    </lineage>
</organism>
<keyword evidence="1" id="KW-1133">Transmembrane helix</keyword>
<accession>S7ZPV1</accession>
<dbReference type="HOGENOM" id="CLU_2321140_0_0_1"/>
<dbReference type="Proteomes" id="UP000019376">
    <property type="component" value="Unassembled WGS sequence"/>
</dbReference>
<name>S7ZPV1_PENO1</name>
<evidence type="ECO:0000313" key="2">
    <source>
        <dbReference type="EMBL" id="EPS32414.1"/>
    </source>
</evidence>
<keyword evidence="3" id="KW-1185">Reference proteome</keyword>
<dbReference type="EMBL" id="KB644414">
    <property type="protein sequence ID" value="EPS32414.1"/>
    <property type="molecule type" value="Genomic_DNA"/>
</dbReference>
<proteinExistence type="predicted"/>
<gene>
    <name evidence="2" type="ORF">PDE_07374</name>
</gene>
<keyword evidence="1" id="KW-0812">Transmembrane</keyword>
<dbReference type="AlphaFoldDB" id="S7ZPV1"/>
<protein>
    <submittedName>
        <fullName evidence="2">Uncharacterized protein</fullName>
    </submittedName>
</protein>
<sequence>MLEVAPLIYLAATGSALTFSPAGLCILQWCFSPILDVCVILSLVIPSCDRCFVSFRDCPFLLCFVTLEAFGSLFSFVHLDVLTLSAPCVSLSLCDDRHR</sequence>